<evidence type="ECO:0000313" key="9">
    <source>
        <dbReference type="EMBL" id="GII57544.1"/>
    </source>
</evidence>
<keyword evidence="5 6" id="KW-0482">Metalloprotease</keyword>
<gene>
    <name evidence="9" type="ORF">Pth03_59330</name>
</gene>
<dbReference type="InterPro" id="IPR001915">
    <property type="entry name" value="Peptidase_M48"/>
</dbReference>
<evidence type="ECO:0000256" key="6">
    <source>
        <dbReference type="RuleBase" id="RU003983"/>
    </source>
</evidence>
<keyword evidence="10" id="KW-1185">Reference proteome</keyword>
<dbReference type="PANTHER" id="PTHR34978:SF3">
    <property type="entry name" value="SLR0241 PROTEIN"/>
    <property type="match status" value="1"/>
</dbReference>
<evidence type="ECO:0000259" key="8">
    <source>
        <dbReference type="Pfam" id="PF01435"/>
    </source>
</evidence>
<accession>A0A8J3XY57</accession>
<keyword evidence="2" id="KW-0479">Metal-binding</keyword>
<feature type="domain" description="Peptidase M48" evidence="8">
    <location>
        <begin position="118"/>
        <end position="193"/>
    </location>
</feature>
<comment type="similarity">
    <text evidence="6">Belongs to the peptidase M48 family.</text>
</comment>
<proteinExistence type="inferred from homology"/>
<keyword evidence="7" id="KW-0812">Transmembrane</keyword>
<dbReference type="PANTHER" id="PTHR34978">
    <property type="entry name" value="POSSIBLE SENSOR-TRANSDUCER PROTEIN BLAR"/>
    <property type="match status" value="1"/>
</dbReference>
<comment type="caution">
    <text evidence="9">The sequence shown here is derived from an EMBL/GenBank/DDBJ whole genome shotgun (WGS) entry which is preliminary data.</text>
</comment>
<dbReference type="AlphaFoldDB" id="A0A8J3XY57"/>
<dbReference type="Gene3D" id="3.30.2010.10">
    <property type="entry name" value="Metalloproteases ('zincins'), catalytic domain"/>
    <property type="match status" value="1"/>
</dbReference>
<keyword evidence="1 6" id="KW-0645">Protease</keyword>
<organism evidence="9 10">
    <name type="scientific">Planotetraspora thailandica</name>
    <dbReference type="NCBI Taxonomy" id="487172"/>
    <lineage>
        <taxon>Bacteria</taxon>
        <taxon>Bacillati</taxon>
        <taxon>Actinomycetota</taxon>
        <taxon>Actinomycetes</taxon>
        <taxon>Streptosporangiales</taxon>
        <taxon>Streptosporangiaceae</taxon>
        <taxon>Planotetraspora</taxon>
    </lineage>
</organism>
<feature type="transmembrane region" description="Helical" evidence="7">
    <location>
        <begin position="92"/>
        <end position="111"/>
    </location>
</feature>
<reference evidence="9" key="1">
    <citation type="submission" date="2021-01" db="EMBL/GenBank/DDBJ databases">
        <title>Whole genome shotgun sequence of Planotetraspora thailandica NBRC 104271.</title>
        <authorList>
            <person name="Komaki H."/>
            <person name="Tamura T."/>
        </authorList>
    </citation>
    <scope>NUCLEOTIDE SEQUENCE</scope>
    <source>
        <strain evidence="9">NBRC 104271</strain>
    </source>
</reference>
<evidence type="ECO:0000256" key="2">
    <source>
        <dbReference type="ARBA" id="ARBA00022723"/>
    </source>
</evidence>
<evidence type="ECO:0000256" key="3">
    <source>
        <dbReference type="ARBA" id="ARBA00022801"/>
    </source>
</evidence>
<keyword evidence="7" id="KW-1133">Transmembrane helix</keyword>
<evidence type="ECO:0000313" key="10">
    <source>
        <dbReference type="Proteomes" id="UP000605992"/>
    </source>
</evidence>
<comment type="cofactor">
    <cofactor evidence="6">
        <name>Zn(2+)</name>
        <dbReference type="ChEBI" id="CHEBI:29105"/>
    </cofactor>
    <text evidence="6">Binds 1 zinc ion per subunit.</text>
</comment>
<keyword evidence="4 6" id="KW-0862">Zinc</keyword>
<sequence length="303" mass="32282">MIGAAVLAALATACAVGAWWLTSARWTWRAPRTAILLWQSLGVTWGLASTGALLAYALEPYRRGVVHGLLALLITLEYGVHEPHDVVRLTSLVAGLALLAVLVAVLLTAGMQTLRARRRHRLLLTLIARDEPAVPGVRVVGYPGAAAYCLPGLKSQVVISDGTLSLLSPDELDAVLAHEAAHVRYRHDLVLLPFAALRHALPWSRVVRDAQESVSLLVEMAADDRARRQCSPKRLATALLRFGTAGVPAPQGALGVSPGANVMARVNRLVQPAVELPAHHKLLIVTGSVVLTASAPLLWLIPG</sequence>
<evidence type="ECO:0000256" key="5">
    <source>
        <dbReference type="ARBA" id="ARBA00023049"/>
    </source>
</evidence>
<dbReference type="CDD" id="cd07326">
    <property type="entry name" value="M56_BlaR1_MecR1_like"/>
    <property type="match status" value="1"/>
</dbReference>
<dbReference type="Pfam" id="PF01435">
    <property type="entry name" value="Peptidase_M48"/>
    <property type="match status" value="1"/>
</dbReference>
<dbReference type="GO" id="GO:0046872">
    <property type="term" value="F:metal ion binding"/>
    <property type="evidence" value="ECO:0007669"/>
    <property type="project" value="UniProtKB-KW"/>
</dbReference>
<dbReference type="GO" id="GO:0006508">
    <property type="term" value="P:proteolysis"/>
    <property type="evidence" value="ECO:0007669"/>
    <property type="project" value="UniProtKB-KW"/>
</dbReference>
<evidence type="ECO:0000256" key="7">
    <source>
        <dbReference type="SAM" id="Phobius"/>
    </source>
</evidence>
<feature type="transmembrane region" description="Helical" evidence="7">
    <location>
        <begin position="34"/>
        <end position="57"/>
    </location>
</feature>
<dbReference type="GO" id="GO:0004222">
    <property type="term" value="F:metalloendopeptidase activity"/>
    <property type="evidence" value="ECO:0007669"/>
    <property type="project" value="InterPro"/>
</dbReference>
<keyword evidence="7" id="KW-0472">Membrane</keyword>
<feature type="transmembrane region" description="Helical" evidence="7">
    <location>
        <begin position="282"/>
        <end position="301"/>
    </location>
</feature>
<name>A0A8J3XY57_9ACTN</name>
<dbReference type="RefSeq" id="WP_203947666.1">
    <property type="nucleotide sequence ID" value="NZ_BOOR01000053.1"/>
</dbReference>
<keyword evidence="3 6" id="KW-0378">Hydrolase</keyword>
<evidence type="ECO:0000256" key="4">
    <source>
        <dbReference type="ARBA" id="ARBA00022833"/>
    </source>
</evidence>
<protein>
    <submittedName>
        <fullName evidence="9">Integral membrane protein</fullName>
    </submittedName>
</protein>
<dbReference type="EMBL" id="BOOR01000053">
    <property type="protein sequence ID" value="GII57544.1"/>
    <property type="molecule type" value="Genomic_DNA"/>
</dbReference>
<evidence type="ECO:0000256" key="1">
    <source>
        <dbReference type="ARBA" id="ARBA00022670"/>
    </source>
</evidence>
<dbReference type="Proteomes" id="UP000605992">
    <property type="component" value="Unassembled WGS sequence"/>
</dbReference>
<dbReference type="InterPro" id="IPR052173">
    <property type="entry name" value="Beta-lactam_resp_regulator"/>
</dbReference>